<dbReference type="SUPFAM" id="SSF56235">
    <property type="entry name" value="N-terminal nucleophile aminohydrolases (Ntn hydrolases)"/>
    <property type="match status" value="1"/>
</dbReference>
<dbReference type="OrthoDB" id="9790012at2"/>
<protein>
    <submittedName>
        <fullName evidence="2">DUF1028 domain-containing protein</fullName>
    </submittedName>
</protein>
<keyword evidence="3" id="KW-1185">Reference proteome</keyword>
<dbReference type="EMBL" id="QHHQ01000002">
    <property type="protein sequence ID" value="RAI01521.1"/>
    <property type="molecule type" value="Genomic_DNA"/>
</dbReference>
<dbReference type="Proteomes" id="UP000249590">
    <property type="component" value="Unassembled WGS sequence"/>
</dbReference>
<dbReference type="Gene3D" id="3.60.20.10">
    <property type="entry name" value="Glutamine Phosphoribosylpyrophosphate, subunit 1, domain 1"/>
    <property type="match status" value="1"/>
</dbReference>
<dbReference type="PANTHER" id="PTHR39328">
    <property type="entry name" value="BLL2871 PROTEIN"/>
    <property type="match status" value="1"/>
</dbReference>
<dbReference type="Pfam" id="PF06267">
    <property type="entry name" value="DUF1028"/>
    <property type="match status" value="1"/>
</dbReference>
<dbReference type="InterPro" id="IPR010430">
    <property type="entry name" value="DUF1028"/>
</dbReference>
<evidence type="ECO:0000256" key="1">
    <source>
        <dbReference type="SAM" id="MobiDB-lite"/>
    </source>
</evidence>
<accession>A0A8B2NRJ7</accession>
<evidence type="ECO:0000313" key="3">
    <source>
        <dbReference type="Proteomes" id="UP000249590"/>
    </source>
</evidence>
<evidence type="ECO:0000313" key="2">
    <source>
        <dbReference type="EMBL" id="RAI01521.1"/>
    </source>
</evidence>
<name>A0A8B2NRJ7_9HYPH</name>
<sequence length="238" mass="25376">MTYSIAARCPRTGQFGLAVTTSSIAVGPRCAFARPGIGAVLTQHQTDPRLGPMGLALLEEGLPAAEVIERLTTSGDPHIQRRQLAVVDRNGQTGVFHGDKIWSVHGEARTDGAIAIANIVRNADVPAAMIAAFDERPEEPLAERLVAALEAGKAAGGEWKQEKSAALLVVEAETFPLVDLRVDYDPRAIDQLRFLWDTYRPMVEMYVARALAPDTPPAGFTPPPGSAPKPTPAPTPAT</sequence>
<dbReference type="RefSeq" id="WP_111344408.1">
    <property type="nucleotide sequence ID" value="NZ_QHHQ01000002.1"/>
</dbReference>
<dbReference type="InterPro" id="IPR029055">
    <property type="entry name" value="Ntn_hydrolases_N"/>
</dbReference>
<reference evidence="2 3" key="1">
    <citation type="submission" date="2018-05" db="EMBL/GenBank/DDBJ databases">
        <title>Acuticoccus sediminis sp. nov., isolated from deep-sea sediment of Indian Ocean.</title>
        <authorList>
            <person name="Liu X."/>
            <person name="Lai Q."/>
            <person name="Du Y."/>
            <person name="Sun F."/>
            <person name="Zhang X."/>
            <person name="Wang S."/>
            <person name="Shao Z."/>
        </authorList>
    </citation>
    <scope>NUCLEOTIDE SEQUENCE [LARGE SCALE GENOMIC DNA]</scope>
    <source>
        <strain evidence="2 3">PTG4-2</strain>
    </source>
</reference>
<dbReference type="AlphaFoldDB" id="A0A8B2NRJ7"/>
<organism evidence="2 3">
    <name type="scientific">Acuticoccus sediminis</name>
    <dbReference type="NCBI Taxonomy" id="2184697"/>
    <lineage>
        <taxon>Bacteria</taxon>
        <taxon>Pseudomonadati</taxon>
        <taxon>Pseudomonadota</taxon>
        <taxon>Alphaproteobacteria</taxon>
        <taxon>Hyphomicrobiales</taxon>
        <taxon>Amorphaceae</taxon>
        <taxon>Acuticoccus</taxon>
    </lineage>
</organism>
<dbReference type="PANTHER" id="PTHR39328:SF1">
    <property type="entry name" value="BLL2871 PROTEIN"/>
    <property type="match status" value="1"/>
</dbReference>
<feature type="region of interest" description="Disordered" evidence="1">
    <location>
        <begin position="214"/>
        <end position="238"/>
    </location>
</feature>
<gene>
    <name evidence="2" type="ORF">DLJ53_08810</name>
</gene>
<proteinExistence type="predicted"/>
<comment type="caution">
    <text evidence="2">The sequence shown here is derived from an EMBL/GenBank/DDBJ whole genome shotgun (WGS) entry which is preliminary data.</text>
</comment>